<evidence type="ECO:0000256" key="1">
    <source>
        <dbReference type="PROSITE-ProRule" id="PRU01360"/>
    </source>
</evidence>
<feature type="domain" description="TonB-dependent receptor-like beta-barrel" evidence="4">
    <location>
        <begin position="421"/>
        <end position="985"/>
    </location>
</feature>
<dbReference type="InterPro" id="IPR012910">
    <property type="entry name" value="Plug_dom"/>
</dbReference>
<keyword evidence="1" id="KW-1134">Transmembrane beta strand</keyword>
<feature type="signal peptide" evidence="3">
    <location>
        <begin position="1"/>
        <end position="19"/>
    </location>
</feature>
<reference evidence="6 7" key="1">
    <citation type="submission" date="2021-07" db="EMBL/GenBank/DDBJ databases">
        <title>Mesonia aestuariivivens sp. nov., isolated from a tidal flat.</title>
        <authorList>
            <person name="Kim Y.-O."/>
            <person name="Yoon J.-H."/>
        </authorList>
    </citation>
    <scope>NUCLEOTIDE SEQUENCE [LARGE SCALE GENOMIC DNA]</scope>
    <source>
        <strain evidence="6 7">JHPTF-M18</strain>
    </source>
</reference>
<dbReference type="InterPro" id="IPR023996">
    <property type="entry name" value="TonB-dep_OMP_SusC/RagA"/>
</dbReference>
<comment type="similarity">
    <text evidence="1 2">Belongs to the TonB-dependent receptor family.</text>
</comment>
<dbReference type="PROSITE" id="PS52016">
    <property type="entry name" value="TONB_DEPENDENT_REC_3"/>
    <property type="match status" value="1"/>
</dbReference>
<dbReference type="InterPro" id="IPR023997">
    <property type="entry name" value="TonB-dep_OMP_SusC/RagA_CS"/>
</dbReference>
<evidence type="ECO:0000259" key="4">
    <source>
        <dbReference type="Pfam" id="PF00593"/>
    </source>
</evidence>
<keyword evidence="1" id="KW-0998">Cell outer membrane</keyword>
<dbReference type="Pfam" id="PF07715">
    <property type="entry name" value="Plug"/>
    <property type="match status" value="1"/>
</dbReference>
<keyword evidence="1" id="KW-0813">Transport</keyword>
<dbReference type="Pfam" id="PF00593">
    <property type="entry name" value="TonB_dep_Rec_b-barrel"/>
    <property type="match status" value="1"/>
</dbReference>
<comment type="subcellular location">
    <subcellularLocation>
        <location evidence="1">Cell outer membrane</location>
        <topology evidence="1">Multi-pass membrane protein</topology>
    </subcellularLocation>
</comment>
<evidence type="ECO:0000259" key="5">
    <source>
        <dbReference type="Pfam" id="PF07715"/>
    </source>
</evidence>
<dbReference type="Pfam" id="PF13715">
    <property type="entry name" value="CarbopepD_reg_2"/>
    <property type="match status" value="1"/>
</dbReference>
<dbReference type="NCBIfam" id="TIGR04056">
    <property type="entry name" value="OMP_RagA_SusC"/>
    <property type="match status" value="1"/>
</dbReference>
<dbReference type="InterPro" id="IPR039426">
    <property type="entry name" value="TonB-dep_rcpt-like"/>
</dbReference>
<keyword evidence="2" id="KW-0798">TonB box</keyword>
<proteinExistence type="inferred from homology"/>
<evidence type="ECO:0000256" key="3">
    <source>
        <dbReference type="SAM" id="SignalP"/>
    </source>
</evidence>
<keyword evidence="3" id="KW-0732">Signal</keyword>
<name>A0ABS6W4G7_9FLAO</name>
<dbReference type="RefSeq" id="WP_219040264.1">
    <property type="nucleotide sequence ID" value="NZ_JAHWDF010000008.1"/>
</dbReference>
<keyword evidence="7" id="KW-1185">Reference proteome</keyword>
<accession>A0ABS6W4G7</accession>
<dbReference type="EMBL" id="JAHWDF010000008">
    <property type="protein sequence ID" value="MBW2961979.1"/>
    <property type="molecule type" value="Genomic_DNA"/>
</dbReference>
<dbReference type="NCBIfam" id="TIGR04057">
    <property type="entry name" value="SusC_RagA_signa"/>
    <property type="match status" value="1"/>
</dbReference>
<evidence type="ECO:0000313" key="7">
    <source>
        <dbReference type="Proteomes" id="UP000719267"/>
    </source>
</evidence>
<keyword evidence="1 2" id="KW-0472">Membrane</keyword>
<dbReference type="Proteomes" id="UP000719267">
    <property type="component" value="Unassembled WGS sequence"/>
</dbReference>
<organism evidence="6 7">
    <name type="scientific">Mesonia aestuariivivens</name>
    <dbReference type="NCBI Taxonomy" id="2796128"/>
    <lineage>
        <taxon>Bacteria</taxon>
        <taxon>Pseudomonadati</taxon>
        <taxon>Bacteroidota</taxon>
        <taxon>Flavobacteriia</taxon>
        <taxon>Flavobacteriales</taxon>
        <taxon>Flavobacteriaceae</taxon>
        <taxon>Mesonia</taxon>
    </lineage>
</organism>
<keyword evidence="6" id="KW-0675">Receptor</keyword>
<sequence>MKTNLLALLLLFSGIQLFAQEKTISGTVISADDGLPLPGANVVIKNQSTGTTTDFDGNYEIEVAPEDVLTFSFIGFQTQEVKVGGQETIDVNLIADTESLSEIVLIGYGAAEKQDLTGAISSVKSDEILKQPALTATQAVQGKVAGVNIINSDSPGSTPTVTIRGLGTALGGRNPLYVVDGVPVTDIKNISPSNIESMDFLKDASSASIYGLRAANGVVIVTTKKGKKGKAKLSFNSYYGVKSLLNKVDMANASQYTQYYNEEETAIGSTSLLAPNQRYNTDWLDELTQLGAVSNNVFTISGGSENVDYFFSYDHYEEEGLLPNQKYRRSVITSNNAFKLFDDKLKVTQNLSITPTNENPKPLSSFNTAYRQAPVIPVYYENGLYGQSFYNQATGEATYMAQEGEAVGRLTDAGNPVAAVNFANEKISTLTLQGSVTAELELTDHLTFTSRIGMRKYYYNKRAFTPTKKSWIANDPTRTAEAFENNRTQFPDSPEWARNSLAFEKEETFKYNWDNFINYKRSFGQHNFDLTLGGSKEETGIGEKNTSSAYEVPEAEQYWSIKHAGDSYDKQTNQYYFTQVNYMSQFGRLQYNFDRTYYLTATLRRDGTSVFKSNKEYFDYFPSVGLGWTLSNESFLENSNFLNYLKLRGSYGELGNAKVPFNTTTIQTNAASGNQNYVFGPNQGLVFGASIGSPAQPLSWEVVQEWSAGFDYELLDNRLTGSFDWYDKTTTNTILEIQPLLNSPFAEKFYDHGAKVVNKGVEVGINWSDNISDDFSYNVGVTYNYNKNEITQVKNNYAGQTGGSLDNGQISKRLEEGQPLGSWWMYEADGVWQTQEEIDNNASLGGALPGHLKYKDQNEDGVIDERDKKYFGSYIPKYNFGINIAVNYKNFDFSVAGYGAGGNKVYNGLTGTRLGGENIPVEVFENRWTGAGSTNANPGANKDAYASSHYLEDGDYFRINNITFGYTLPEIKMVSKARVYVSAQNAFIFTKYSGFTPELNSDGNPYGTTGIELSAYPNTSTFLMGLNLEF</sequence>
<evidence type="ECO:0000256" key="2">
    <source>
        <dbReference type="RuleBase" id="RU003357"/>
    </source>
</evidence>
<keyword evidence="1" id="KW-0812">Transmembrane</keyword>
<feature type="chain" id="PRO_5046465427" evidence="3">
    <location>
        <begin position="20"/>
        <end position="1030"/>
    </location>
</feature>
<protein>
    <submittedName>
        <fullName evidence="6">TonB-dependent receptor</fullName>
    </submittedName>
</protein>
<gene>
    <name evidence="6" type="ORF">KW502_09230</name>
</gene>
<comment type="caution">
    <text evidence="6">The sequence shown here is derived from an EMBL/GenBank/DDBJ whole genome shotgun (WGS) entry which is preliminary data.</text>
</comment>
<feature type="domain" description="TonB-dependent receptor plug" evidence="5">
    <location>
        <begin position="113"/>
        <end position="218"/>
    </location>
</feature>
<evidence type="ECO:0000313" key="6">
    <source>
        <dbReference type="EMBL" id="MBW2961979.1"/>
    </source>
</evidence>
<dbReference type="InterPro" id="IPR000531">
    <property type="entry name" value="Beta-barrel_TonB"/>
</dbReference>